<dbReference type="PANTHER" id="PTHR11360">
    <property type="entry name" value="MONOCARBOXYLATE TRANSPORTER"/>
    <property type="match status" value="1"/>
</dbReference>
<feature type="transmembrane region" description="Helical" evidence="1">
    <location>
        <begin position="183"/>
        <end position="203"/>
    </location>
</feature>
<feature type="transmembrane region" description="Helical" evidence="1">
    <location>
        <begin position="210"/>
        <end position="232"/>
    </location>
</feature>
<accession>A0A8X6KEL4</accession>
<evidence type="ECO:0000313" key="3">
    <source>
        <dbReference type="Proteomes" id="UP000887116"/>
    </source>
</evidence>
<dbReference type="InterPro" id="IPR050327">
    <property type="entry name" value="Proton-linked_MCT"/>
</dbReference>
<reference evidence="2" key="1">
    <citation type="submission" date="2020-07" db="EMBL/GenBank/DDBJ databases">
        <title>Multicomponent nature underlies the extraordinary mechanical properties of spider dragline silk.</title>
        <authorList>
            <person name="Kono N."/>
            <person name="Nakamura H."/>
            <person name="Mori M."/>
            <person name="Yoshida Y."/>
            <person name="Ohtoshi R."/>
            <person name="Malay A.D."/>
            <person name="Moran D.A.P."/>
            <person name="Tomita M."/>
            <person name="Numata K."/>
            <person name="Arakawa K."/>
        </authorList>
    </citation>
    <scope>NUCLEOTIDE SEQUENCE</scope>
</reference>
<dbReference type="GO" id="GO:0008028">
    <property type="term" value="F:monocarboxylic acid transmembrane transporter activity"/>
    <property type="evidence" value="ECO:0007669"/>
    <property type="project" value="TreeGrafter"/>
</dbReference>
<comment type="caution">
    <text evidence="2">The sequence shown here is derived from an EMBL/GenBank/DDBJ whole genome shotgun (WGS) entry which is preliminary data.</text>
</comment>
<keyword evidence="1" id="KW-0812">Transmembrane</keyword>
<feature type="transmembrane region" description="Helical" evidence="1">
    <location>
        <begin position="75"/>
        <end position="99"/>
    </location>
</feature>
<evidence type="ECO:0000313" key="2">
    <source>
        <dbReference type="EMBL" id="GFQ71329.1"/>
    </source>
</evidence>
<dbReference type="SUPFAM" id="SSF103473">
    <property type="entry name" value="MFS general substrate transporter"/>
    <property type="match status" value="1"/>
</dbReference>
<dbReference type="OrthoDB" id="6420969at2759"/>
<gene>
    <name evidence="2" type="primary">AVEN_32663_1</name>
    <name evidence="2" type="ORF">TNCT_142211</name>
</gene>
<feature type="transmembrane region" description="Helical" evidence="1">
    <location>
        <begin position="145"/>
        <end position="171"/>
    </location>
</feature>
<keyword evidence="3" id="KW-1185">Reference proteome</keyword>
<dbReference type="InterPro" id="IPR036259">
    <property type="entry name" value="MFS_trans_sf"/>
</dbReference>
<feature type="transmembrane region" description="Helical" evidence="1">
    <location>
        <begin position="271"/>
        <end position="290"/>
    </location>
</feature>
<feature type="transmembrane region" description="Helical" evidence="1">
    <location>
        <begin position="649"/>
        <end position="671"/>
    </location>
</feature>
<dbReference type="Pfam" id="PF07690">
    <property type="entry name" value="MFS_1"/>
    <property type="match status" value="1"/>
</dbReference>
<feature type="transmembrane region" description="Helical" evidence="1">
    <location>
        <begin position="617"/>
        <end position="637"/>
    </location>
</feature>
<feature type="transmembrane region" description="Helical" evidence="1">
    <location>
        <begin position="583"/>
        <end position="605"/>
    </location>
</feature>
<dbReference type="PANTHER" id="PTHR11360:SF303">
    <property type="entry name" value="MAJOR FACILITATOR SUPERFAMILY (MFS) PROFILE DOMAIN-CONTAINING PROTEIN"/>
    <property type="match status" value="1"/>
</dbReference>
<dbReference type="CDD" id="cd06174">
    <property type="entry name" value="MFS"/>
    <property type="match status" value="1"/>
</dbReference>
<dbReference type="EMBL" id="BMAO01030940">
    <property type="protein sequence ID" value="GFQ71329.1"/>
    <property type="molecule type" value="Genomic_DNA"/>
</dbReference>
<dbReference type="Proteomes" id="UP000887116">
    <property type="component" value="Unassembled WGS sequence"/>
</dbReference>
<keyword evidence="1" id="KW-0472">Membrane</keyword>
<keyword evidence="1" id="KW-1133">Transmembrane helix</keyword>
<organism evidence="2 3">
    <name type="scientific">Trichonephila clavata</name>
    <name type="common">Joro spider</name>
    <name type="synonym">Nephila clavata</name>
    <dbReference type="NCBI Taxonomy" id="2740835"/>
    <lineage>
        <taxon>Eukaryota</taxon>
        <taxon>Metazoa</taxon>
        <taxon>Ecdysozoa</taxon>
        <taxon>Arthropoda</taxon>
        <taxon>Chelicerata</taxon>
        <taxon>Arachnida</taxon>
        <taxon>Araneae</taxon>
        <taxon>Araneomorphae</taxon>
        <taxon>Entelegynae</taxon>
        <taxon>Araneoidea</taxon>
        <taxon>Nephilidae</taxon>
        <taxon>Trichonephila</taxon>
    </lineage>
</organism>
<feature type="transmembrane region" description="Helical" evidence="1">
    <location>
        <begin position="302"/>
        <end position="320"/>
    </location>
</feature>
<dbReference type="Gene3D" id="1.20.1250.20">
    <property type="entry name" value="MFS general substrate transporter like domains"/>
    <property type="match status" value="2"/>
</dbReference>
<evidence type="ECO:0000256" key="1">
    <source>
        <dbReference type="SAM" id="Phobius"/>
    </source>
</evidence>
<dbReference type="InterPro" id="IPR011701">
    <property type="entry name" value="MFS"/>
</dbReference>
<feature type="transmembrane region" description="Helical" evidence="1">
    <location>
        <begin position="529"/>
        <end position="549"/>
    </location>
</feature>
<name>A0A8X6KEL4_TRICU</name>
<sequence>MPDFGIDNINRIFPFWKLIAFWTSVRGLHGTIRNWKKTSVLAIHCMSRSQKYIKNLPLTFLKSCLGPFVGYLGKIFGLATITGIGCILASIGIGACYFAEDIVAVIFLWGIVHETERTGIYPKTNFLQFFTFKMKIEFLDTRKKCLVLGMTVLISFFLVGSSLLSGLLFVACMSRYDTGRKEASLPFIVCHAVRNISSPFVGYLGKRFDLVIITGIGCLLATIGIGACYFAENIVEVIFLWGIIYGFGFGMGTGLLPQILRQHFEEHIDKANGLCLGGAAIGSFILPIIVDTLIVEYGTSGMFLILSAIVLNSVPAALLLKKLDNTGLKCKNTNGLLQGIISGNHEISKCIKKDHMHDRKTITNLEQKIEISGSPNRMSSESLKISELQNAPIPPNNILEENDKIKIPYNEESKNARALTKEAEIQFENIKTVTKNRNINLPVTLLNAQSESNLKENSELSNRSLCSKYLKWRSSSTPNKECASFNSFLDVTYILILLTQGFMQIVLTTVWTIIVDASKDKGIAESDGVYVMICIGVTVTFGLFCLGYVTDGGYMTKINFQILCIAGFGICTILFIVEGFLMFMISVGFIGLFSAGLLMICIGIINQYIEKEFMTMAIASKYFAFSLMSFSQAPMIGFFREDLNSYDGLFLLLAGICVISAILTWLTPIAARRRDEKKLLR</sequence>
<feature type="transmembrane region" description="Helical" evidence="1">
    <location>
        <begin position="238"/>
        <end position="259"/>
    </location>
</feature>
<feature type="transmembrane region" description="Helical" evidence="1">
    <location>
        <begin position="493"/>
        <end position="514"/>
    </location>
</feature>
<dbReference type="AlphaFoldDB" id="A0A8X6KEL4"/>
<protein>
    <submittedName>
        <fullName evidence="2">Uncharacterized protein</fullName>
    </submittedName>
</protein>
<proteinExistence type="predicted"/>
<feature type="transmembrane region" description="Helical" evidence="1">
    <location>
        <begin position="558"/>
        <end position="577"/>
    </location>
</feature>